<dbReference type="SMART" id="SM00769">
    <property type="entry name" value="WHy"/>
    <property type="match status" value="1"/>
</dbReference>
<evidence type="ECO:0000313" key="4">
    <source>
        <dbReference type="EMBL" id="UOF02861.1"/>
    </source>
</evidence>
<dbReference type="Pfam" id="PF03168">
    <property type="entry name" value="LEA_2"/>
    <property type="match status" value="1"/>
</dbReference>
<keyword evidence="2" id="KW-0732">Signal</keyword>
<keyword evidence="5" id="KW-1185">Reference proteome</keyword>
<name>A0ABY4CGD9_9BACT</name>
<sequence>MFKFSVFAAGFLLLNLVACSSLQEWAVGQKPEAKLKEVFIKEADMTGALLVFVVNVQNPNKHDLKIDEIAYRVFLDGKEVSQAKTEKNILLKAEQEAEVPIPLPIKYSQIFDNIAAALTAGSITYKIEGDAKVSPFSIPFSKSGKVDLN</sequence>
<feature type="signal peptide" evidence="2">
    <location>
        <begin position="1"/>
        <end position="26"/>
    </location>
</feature>
<evidence type="ECO:0000256" key="2">
    <source>
        <dbReference type="SAM" id="SignalP"/>
    </source>
</evidence>
<dbReference type="PANTHER" id="PTHR31459:SF2">
    <property type="entry name" value="OS03G0843300 PROTEIN"/>
    <property type="match status" value="1"/>
</dbReference>
<protein>
    <submittedName>
        <fullName evidence="4">LEA type 2 family protein</fullName>
    </submittedName>
</protein>
<accession>A0ABY4CGD9</accession>
<feature type="chain" id="PRO_5046486142" evidence="2">
    <location>
        <begin position="27"/>
        <end position="149"/>
    </location>
</feature>
<feature type="domain" description="Water stress and hypersensitive response" evidence="3">
    <location>
        <begin position="33"/>
        <end position="145"/>
    </location>
</feature>
<organism evidence="4 5">
    <name type="scientific">Bdellovibrio reynosensis</name>
    <dbReference type="NCBI Taxonomy" id="2835041"/>
    <lineage>
        <taxon>Bacteria</taxon>
        <taxon>Pseudomonadati</taxon>
        <taxon>Bdellovibrionota</taxon>
        <taxon>Bdellovibrionia</taxon>
        <taxon>Bdellovibrionales</taxon>
        <taxon>Pseudobdellovibrionaceae</taxon>
        <taxon>Bdellovibrio</taxon>
    </lineage>
</organism>
<dbReference type="Gene3D" id="2.60.40.1820">
    <property type="match status" value="1"/>
</dbReference>
<gene>
    <name evidence="4" type="ORF">MNR06_07830</name>
</gene>
<reference evidence="4" key="1">
    <citation type="submission" date="2022-03" db="EMBL/GenBank/DDBJ databases">
        <title>Genome Identification and Characterization of new species Bdellovibrio reynosense LBG001 sp. nov. from a Mexico soil sample.</title>
        <authorList>
            <person name="Camilli A."/>
            <person name="Ajao Y."/>
            <person name="Guo X."/>
        </authorList>
    </citation>
    <scope>NUCLEOTIDE SEQUENCE</scope>
    <source>
        <strain evidence="4">LBG001</strain>
    </source>
</reference>
<dbReference type="RefSeq" id="WP_243540680.1">
    <property type="nucleotide sequence ID" value="NZ_CP093442.1"/>
</dbReference>
<dbReference type="EMBL" id="CP093442">
    <property type="protein sequence ID" value="UOF02861.1"/>
    <property type="molecule type" value="Genomic_DNA"/>
</dbReference>
<evidence type="ECO:0000256" key="1">
    <source>
        <dbReference type="ARBA" id="ARBA00005960"/>
    </source>
</evidence>
<dbReference type="Proteomes" id="UP000830116">
    <property type="component" value="Chromosome"/>
</dbReference>
<evidence type="ECO:0000259" key="3">
    <source>
        <dbReference type="SMART" id="SM00769"/>
    </source>
</evidence>
<evidence type="ECO:0000313" key="5">
    <source>
        <dbReference type="Proteomes" id="UP000830116"/>
    </source>
</evidence>
<dbReference type="SUPFAM" id="SSF117070">
    <property type="entry name" value="LEA14-like"/>
    <property type="match status" value="1"/>
</dbReference>
<dbReference type="InterPro" id="IPR045043">
    <property type="entry name" value="Lea14-like"/>
</dbReference>
<dbReference type="PANTHER" id="PTHR31459">
    <property type="match status" value="1"/>
</dbReference>
<proteinExistence type="inferred from homology"/>
<comment type="similarity">
    <text evidence="1">Belongs to the LEA type 2 family.</text>
</comment>
<dbReference type="InterPro" id="IPR013990">
    <property type="entry name" value="WHy-dom"/>
</dbReference>
<dbReference type="InterPro" id="IPR004864">
    <property type="entry name" value="LEA_2"/>
</dbReference>